<protein>
    <submittedName>
        <fullName evidence="6">Tyrosinase/peptidase</fullName>
    </submittedName>
</protein>
<dbReference type="PANTHER" id="PTHR11474">
    <property type="entry name" value="TYROSINASE FAMILY MEMBER"/>
    <property type="match status" value="1"/>
</dbReference>
<evidence type="ECO:0000256" key="3">
    <source>
        <dbReference type="ARBA" id="ARBA00023008"/>
    </source>
</evidence>
<dbReference type="EMBL" id="DRMS01000052">
    <property type="protein sequence ID" value="HFC91460.1"/>
    <property type="molecule type" value="Genomic_DNA"/>
</dbReference>
<dbReference type="Gene3D" id="2.60.120.380">
    <property type="match status" value="2"/>
</dbReference>
<gene>
    <name evidence="6" type="ORF">ENJ51_01460</name>
</gene>
<dbReference type="Pfam" id="PF04151">
    <property type="entry name" value="PPC"/>
    <property type="match status" value="2"/>
</dbReference>
<organism evidence="6">
    <name type="scientific">Leucothrix mucor</name>
    <dbReference type="NCBI Taxonomy" id="45248"/>
    <lineage>
        <taxon>Bacteria</taxon>
        <taxon>Pseudomonadati</taxon>
        <taxon>Pseudomonadota</taxon>
        <taxon>Gammaproteobacteria</taxon>
        <taxon>Thiotrichales</taxon>
        <taxon>Thiotrichaceae</taxon>
        <taxon>Leucothrix</taxon>
    </lineage>
</organism>
<dbReference type="Proteomes" id="UP000885750">
    <property type="component" value="Unassembled WGS sequence"/>
</dbReference>
<dbReference type="AlphaFoldDB" id="A0A7V2WU63"/>
<name>A0A7V2WU63_LEUMU</name>
<dbReference type="Pfam" id="PF00264">
    <property type="entry name" value="Tyrosinase"/>
    <property type="match status" value="1"/>
</dbReference>
<accession>A0A7V2WU63</accession>
<dbReference type="GO" id="GO:0016491">
    <property type="term" value="F:oxidoreductase activity"/>
    <property type="evidence" value="ECO:0007669"/>
    <property type="project" value="InterPro"/>
</dbReference>
<comment type="similarity">
    <text evidence="1">Belongs to the tyrosinase family.</text>
</comment>
<dbReference type="PRINTS" id="PR00092">
    <property type="entry name" value="TYROSINASE"/>
</dbReference>
<proteinExistence type="inferred from homology"/>
<dbReference type="InterPro" id="IPR002227">
    <property type="entry name" value="Tyrosinase_Cu-bd"/>
</dbReference>
<dbReference type="PROSITE" id="PS00497">
    <property type="entry name" value="TYROSINASE_1"/>
    <property type="match status" value="1"/>
</dbReference>
<evidence type="ECO:0000313" key="6">
    <source>
        <dbReference type="EMBL" id="HFC91460.1"/>
    </source>
</evidence>
<dbReference type="InterPro" id="IPR007280">
    <property type="entry name" value="Peptidase_C_arc/bac"/>
</dbReference>
<evidence type="ECO:0000259" key="4">
    <source>
        <dbReference type="PROSITE" id="PS00497"/>
    </source>
</evidence>
<dbReference type="Gene3D" id="1.10.1280.10">
    <property type="entry name" value="Di-copper center containing domain from catechol oxidase"/>
    <property type="match status" value="1"/>
</dbReference>
<reference evidence="6" key="1">
    <citation type="journal article" date="2020" name="mSystems">
        <title>Genome- and Community-Level Interaction Insights into Carbon Utilization and Element Cycling Functions of Hydrothermarchaeota in Hydrothermal Sediment.</title>
        <authorList>
            <person name="Zhou Z."/>
            <person name="Liu Y."/>
            <person name="Xu W."/>
            <person name="Pan J."/>
            <person name="Luo Z.H."/>
            <person name="Li M."/>
        </authorList>
    </citation>
    <scope>NUCLEOTIDE SEQUENCE [LARGE SCALE GENOMIC DNA]</scope>
    <source>
        <strain evidence="6">HyVt-493</strain>
    </source>
</reference>
<evidence type="ECO:0000256" key="1">
    <source>
        <dbReference type="ARBA" id="ARBA00009928"/>
    </source>
</evidence>
<keyword evidence="3" id="KW-0186">Copper</keyword>
<feature type="domain" description="Tyrosinase copper-binding" evidence="4">
    <location>
        <begin position="47"/>
        <end position="64"/>
    </location>
</feature>
<evidence type="ECO:0000259" key="5">
    <source>
        <dbReference type="PROSITE" id="PS00498"/>
    </source>
</evidence>
<sequence>MAIRKDANTLSSAERSELVDAILQLKADGSYDRFVLRHANANMGSIHSCPAFLPWHRRFLWDFEKELQRVSGNPNLGVPYWNWPSGGANASMWNDDLLGGDGDASGIVRSGPFRSGQWMVVNSSGTNVGSLERGFSRNTNVALPSESELQQMLQVTPYDASPWNRASIPSFRNLIEGWQGGSGPEFHNLGHVWVGGSMLPMTSPNDPVFFFHHCMVDKMWYEWQLRFPAQAYLPVTGGAFGQNLNDIMDSTPSASIGRRPIDVVDSAALDIEYDQLLPGTPTVISPPASEVELSVNAGATPARINTAGEVDLYRFDVRSFDEYTIETSGNSDTFMTLYGPNDATDLLVQNDDGGDNLNSKITLNLSTGTYFVSVRLYSPTLTGNYSVKVSSSSVQSSLPELMVDGTATSAAISVRNESDVYRFSVARRGRYIIETSGSTDIFLSLFGPDDQGKLIEENDDGGVGLNSRIRIMLNAGDYYAKVRHYSADGMGAYSIGVKRE</sequence>
<dbReference type="GO" id="GO:0046872">
    <property type="term" value="F:metal ion binding"/>
    <property type="evidence" value="ECO:0007669"/>
    <property type="project" value="UniProtKB-KW"/>
</dbReference>
<dbReference type="InterPro" id="IPR008922">
    <property type="entry name" value="Di-copper_centre_dom_sf"/>
</dbReference>
<evidence type="ECO:0000256" key="2">
    <source>
        <dbReference type="ARBA" id="ARBA00022723"/>
    </source>
</evidence>
<dbReference type="SUPFAM" id="SSF48056">
    <property type="entry name" value="Di-copper centre-containing domain"/>
    <property type="match status" value="1"/>
</dbReference>
<dbReference type="SUPFAM" id="SSF89260">
    <property type="entry name" value="Collagen-binding domain"/>
    <property type="match status" value="2"/>
</dbReference>
<dbReference type="PROSITE" id="PS00498">
    <property type="entry name" value="TYROSINASE_2"/>
    <property type="match status" value="1"/>
</dbReference>
<comment type="caution">
    <text evidence="6">The sequence shown here is derived from an EMBL/GenBank/DDBJ whole genome shotgun (WGS) entry which is preliminary data.</text>
</comment>
<dbReference type="InterPro" id="IPR050316">
    <property type="entry name" value="Tyrosinase/Hemocyanin"/>
</dbReference>
<feature type="domain" description="Tyrosinase copper-binding" evidence="5">
    <location>
        <begin position="206"/>
        <end position="217"/>
    </location>
</feature>
<keyword evidence="2" id="KW-0479">Metal-binding</keyword>
<dbReference type="PANTHER" id="PTHR11474:SF126">
    <property type="entry name" value="TYROSINASE-LIKE PROTEIN TYR-1-RELATED"/>
    <property type="match status" value="1"/>
</dbReference>